<keyword evidence="5 12" id="KW-0808">Transferase</keyword>
<dbReference type="EMBL" id="DVNZ01000060">
    <property type="protein sequence ID" value="HIU93873.1"/>
    <property type="molecule type" value="Genomic_DNA"/>
</dbReference>
<evidence type="ECO:0000256" key="7">
    <source>
        <dbReference type="ARBA" id="ARBA00022984"/>
    </source>
</evidence>
<feature type="domain" description="Enolpyruvate transferase" evidence="13">
    <location>
        <begin position="7"/>
        <end position="412"/>
    </location>
</feature>
<dbReference type="GO" id="GO:0019277">
    <property type="term" value="P:UDP-N-acetylgalactosamine biosynthetic process"/>
    <property type="evidence" value="ECO:0007669"/>
    <property type="project" value="InterPro"/>
</dbReference>
<protein>
    <recommendedName>
        <fullName evidence="12">UDP-N-acetylglucosamine 1-carboxyvinyltransferase</fullName>
        <ecNumber evidence="12">2.5.1.7</ecNumber>
    </recommendedName>
    <alternativeName>
        <fullName evidence="12">Enoylpyruvate transferase</fullName>
    </alternativeName>
    <alternativeName>
        <fullName evidence="12">UDP-N-acetylglucosamine enolpyruvyl transferase</fullName>
        <shortName evidence="12">EPT</shortName>
    </alternativeName>
</protein>
<dbReference type="InterPro" id="IPR005750">
    <property type="entry name" value="UDP_GlcNAc_COvinyl_MurA"/>
</dbReference>
<dbReference type="GO" id="GO:0009252">
    <property type="term" value="P:peptidoglycan biosynthetic process"/>
    <property type="evidence" value="ECO:0007669"/>
    <property type="project" value="UniProtKB-UniRule"/>
</dbReference>
<dbReference type="HAMAP" id="MF_00111">
    <property type="entry name" value="MurA"/>
    <property type="match status" value="1"/>
</dbReference>
<dbReference type="AlphaFoldDB" id="A0A9D1N3E0"/>
<comment type="catalytic activity">
    <reaction evidence="11 12">
        <text>phosphoenolpyruvate + UDP-N-acetyl-alpha-D-glucosamine = UDP-N-acetyl-3-O-(1-carboxyvinyl)-alpha-D-glucosamine + phosphate</text>
        <dbReference type="Rhea" id="RHEA:18681"/>
        <dbReference type="ChEBI" id="CHEBI:43474"/>
        <dbReference type="ChEBI" id="CHEBI:57705"/>
        <dbReference type="ChEBI" id="CHEBI:58702"/>
        <dbReference type="ChEBI" id="CHEBI:68483"/>
        <dbReference type="EC" id="2.5.1.7"/>
    </reaction>
</comment>
<dbReference type="GO" id="GO:0051301">
    <property type="term" value="P:cell division"/>
    <property type="evidence" value="ECO:0007669"/>
    <property type="project" value="UniProtKB-KW"/>
</dbReference>
<dbReference type="GO" id="GO:0008760">
    <property type="term" value="F:UDP-N-acetylglucosamine 1-carboxyvinyltransferase activity"/>
    <property type="evidence" value="ECO:0007669"/>
    <property type="project" value="UniProtKB-UniRule"/>
</dbReference>
<comment type="similarity">
    <text evidence="10 12">Belongs to the EPSP synthase family. MurA subfamily.</text>
</comment>
<dbReference type="GO" id="GO:0005737">
    <property type="term" value="C:cytoplasm"/>
    <property type="evidence" value="ECO:0007669"/>
    <property type="project" value="UniProtKB-SubCell"/>
</dbReference>
<evidence type="ECO:0000256" key="12">
    <source>
        <dbReference type="HAMAP-Rule" id="MF_00111"/>
    </source>
</evidence>
<evidence type="ECO:0000256" key="4">
    <source>
        <dbReference type="ARBA" id="ARBA00022618"/>
    </source>
</evidence>
<comment type="subcellular location">
    <subcellularLocation>
        <location evidence="1 12">Cytoplasm</location>
    </subcellularLocation>
</comment>
<feature type="binding site" evidence="12">
    <location>
        <begin position="127"/>
        <end position="131"/>
    </location>
    <ligand>
        <name>UDP-N-acetyl-alpha-D-glucosamine</name>
        <dbReference type="ChEBI" id="CHEBI:57705"/>
    </ligand>
</feature>
<dbReference type="Pfam" id="PF00275">
    <property type="entry name" value="EPSP_synthase"/>
    <property type="match status" value="1"/>
</dbReference>
<dbReference type="GO" id="GO:0071555">
    <property type="term" value="P:cell wall organization"/>
    <property type="evidence" value="ECO:0007669"/>
    <property type="project" value="UniProtKB-KW"/>
</dbReference>
<feature type="active site" description="Proton donor" evidence="12">
    <location>
        <position position="122"/>
    </location>
</feature>
<comment type="caution">
    <text evidence="14">The sequence shown here is derived from an EMBL/GenBank/DDBJ whole genome shotgun (WGS) entry which is preliminary data.</text>
</comment>
<evidence type="ECO:0000256" key="8">
    <source>
        <dbReference type="ARBA" id="ARBA00023306"/>
    </source>
</evidence>
<gene>
    <name evidence="12 14" type="primary">murA</name>
    <name evidence="14" type="ORF">IAD24_01820</name>
</gene>
<dbReference type="PANTHER" id="PTHR43783">
    <property type="entry name" value="UDP-N-ACETYLGLUCOSAMINE 1-CARBOXYVINYLTRANSFERASE"/>
    <property type="match status" value="1"/>
</dbReference>
<name>A0A9D1N3E0_9FIRM</name>
<keyword evidence="3 12" id="KW-0963">Cytoplasm</keyword>
<comment type="caution">
    <text evidence="12">Lacks conserved residue(s) required for the propagation of feature annotation.</text>
</comment>
<evidence type="ECO:0000259" key="13">
    <source>
        <dbReference type="Pfam" id="PF00275"/>
    </source>
</evidence>
<evidence type="ECO:0000313" key="15">
    <source>
        <dbReference type="Proteomes" id="UP000824128"/>
    </source>
</evidence>
<sequence length="424" mass="45192">MPKLIVQGGYPIDGVCRIGGAKNAVLPILAACVLTRRPVHLLDCPRLTDVENMLRILRLLGCRAERAAGERGEGDTLHIDASGACRFELPEDLSKELRSSIFLLGPVLGRFRRAVVTHPGGCEIGNRPIDLHLSGLSALSADIREEGGRIRCDGARLLGAAIHLDYPSVGATENILMAATAAEGETCIHNAAREPEIVDLQRFLNAAGFFVRGAGTSTVVVRGGCEPREVVHRVMPDRIAAGTLLTAAAITGGRIALENVVPEHMAGTLAKLGECGCHITARGHGVRLRAPQRPRELRRVETMPHPGFPTDMQAQIFALCSVADGTSVIVENVFENRFKHAQELSRMGAVNAIRDRTAVIRGVPALTGAAVTAHDLRGGAALVLAGLRAEGQTAVLHAEHIDRGYDHLEETLCALGAHVRRAAD</sequence>
<reference evidence="14" key="1">
    <citation type="submission" date="2020-10" db="EMBL/GenBank/DDBJ databases">
        <authorList>
            <person name="Gilroy R."/>
        </authorList>
    </citation>
    <scope>NUCLEOTIDE SEQUENCE</scope>
    <source>
        <strain evidence="14">ChiGjej2B2-16831</strain>
    </source>
</reference>
<evidence type="ECO:0000256" key="6">
    <source>
        <dbReference type="ARBA" id="ARBA00022960"/>
    </source>
</evidence>
<evidence type="ECO:0000256" key="10">
    <source>
        <dbReference type="ARBA" id="ARBA00038367"/>
    </source>
</evidence>
<evidence type="ECO:0000256" key="9">
    <source>
        <dbReference type="ARBA" id="ARBA00023316"/>
    </source>
</evidence>
<keyword evidence="4 12" id="KW-0132">Cell division</keyword>
<feature type="binding site" evidence="12">
    <location>
        <begin position="22"/>
        <end position="23"/>
    </location>
    <ligand>
        <name>phosphoenolpyruvate</name>
        <dbReference type="ChEBI" id="CHEBI:58702"/>
    </ligand>
</feature>
<keyword evidence="6 12" id="KW-0133">Cell shape</keyword>
<dbReference type="GO" id="GO:0008360">
    <property type="term" value="P:regulation of cell shape"/>
    <property type="evidence" value="ECO:0007669"/>
    <property type="project" value="UniProtKB-KW"/>
</dbReference>
<accession>A0A9D1N3E0</accession>
<dbReference type="InterPro" id="IPR036968">
    <property type="entry name" value="Enolpyruvate_Tfrase_sf"/>
</dbReference>
<dbReference type="Gene3D" id="3.65.10.10">
    <property type="entry name" value="Enolpyruvate transferase domain"/>
    <property type="match status" value="2"/>
</dbReference>
<evidence type="ECO:0000256" key="1">
    <source>
        <dbReference type="ARBA" id="ARBA00004496"/>
    </source>
</evidence>
<evidence type="ECO:0000256" key="11">
    <source>
        <dbReference type="ARBA" id="ARBA00047527"/>
    </source>
</evidence>
<dbReference type="Proteomes" id="UP000824128">
    <property type="component" value="Unassembled WGS sequence"/>
</dbReference>
<feature type="binding site" evidence="12">
    <location>
        <position position="98"/>
    </location>
    <ligand>
        <name>UDP-N-acetyl-alpha-D-glucosamine</name>
        <dbReference type="ChEBI" id="CHEBI:57705"/>
    </ligand>
</feature>
<evidence type="ECO:0000256" key="5">
    <source>
        <dbReference type="ARBA" id="ARBA00022679"/>
    </source>
</evidence>
<dbReference type="InterPro" id="IPR013792">
    <property type="entry name" value="RNA3'P_cycl/enolpyr_Trfase_a/b"/>
</dbReference>
<feature type="binding site" evidence="12">
    <location>
        <position position="333"/>
    </location>
    <ligand>
        <name>UDP-N-acetyl-alpha-D-glucosamine</name>
        <dbReference type="ChEBI" id="CHEBI:57705"/>
    </ligand>
</feature>
<organism evidence="14 15">
    <name type="scientific">Candidatus Aphodomorpha intestinavium</name>
    <dbReference type="NCBI Taxonomy" id="2840672"/>
    <lineage>
        <taxon>Bacteria</taxon>
        <taxon>Bacillati</taxon>
        <taxon>Bacillota</taxon>
        <taxon>Clostridia</taxon>
        <taxon>Eubacteriales</taxon>
        <taxon>Candidatus Aphodomorpha</taxon>
    </lineage>
</organism>
<dbReference type="InterPro" id="IPR001986">
    <property type="entry name" value="Enolpyruvate_Tfrase_dom"/>
</dbReference>
<reference evidence="14" key="2">
    <citation type="journal article" date="2021" name="PeerJ">
        <title>Extensive microbial diversity within the chicken gut microbiome revealed by metagenomics and culture.</title>
        <authorList>
            <person name="Gilroy R."/>
            <person name="Ravi A."/>
            <person name="Getino M."/>
            <person name="Pursley I."/>
            <person name="Horton D.L."/>
            <person name="Alikhan N.F."/>
            <person name="Baker D."/>
            <person name="Gharbi K."/>
            <person name="Hall N."/>
            <person name="Watson M."/>
            <person name="Adriaenssens E.M."/>
            <person name="Foster-Nyarko E."/>
            <person name="Jarju S."/>
            <person name="Secka A."/>
            <person name="Antonio M."/>
            <person name="Oren A."/>
            <person name="Chaudhuri R.R."/>
            <person name="La Ragione R."/>
            <person name="Hildebrand F."/>
            <person name="Pallen M.J."/>
        </authorList>
    </citation>
    <scope>NUCLEOTIDE SEQUENCE</scope>
    <source>
        <strain evidence="14">ChiGjej2B2-16831</strain>
    </source>
</reference>
<keyword evidence="9 12" id="KW-0961">Cell wall biogenesis/degradation</keyword>
<dbReference type="InterPro" id="IPR050068">
    <property type="entry name" value="MurA_subfamily"/>
</dbReference>
<dbReference type="NCBIfam" id="NF006873">
    <property type="entry name" value="PRK09369.1"/>
    <property type="match status" value="1"/>
</dbReference>
<keyword evidence="8 12" id="KW-0131">Cell cycle</keyword>
<comment type="function">
    <text evidence="12">Cell wall formation. Adds enolpyruvyl to UDP-N-acetylglucosamine.</text>
</comment>
<dbReference type="EC" id="2.5.1.7" evidence="12"/>
<feature type="modified residue" description="2-(S-cysteinyl)pyruvic acid O-phosphothioketal" evidence="12">
    <location>
        <position position="122"/>
    </location>
</feature>
<comment type="pathway">
    <text evidence="2 12">Cell wall biogenesis; peptidoglycan biosynthesis.</text>
</comment>
<evidence type="ECO:0000256" key="3">
    <source>
        <dbReference type="ARBA" id="ARBA00022490"/>
    </source>
</evidence>
<evidence type="ECO:0000313" key="14">
    <source>
        <dbReference type="EMBL" id="HIU93873.1"/>
    </source>
</evidence>
<keyword evidence="7 12" id="KW-0573">Peptidoglycan synthesis</keyword>
<feature type="binding site" evidence="12">
    <location>
        <position position="311"/>
    </location>
    <ligand>
        <name>UDP-N-acetyl-alpha-D-glucosamine</name>
        <dbReference type="ChEBI" id="CHEBI:57705"/>
    </ligand>
</feature>
<dbReference type="CDD" id="cd01555">
    <property type="entry name" value="UdpNAET"/>
    <property type="match status" value="1"/>
</dbReference>
<evidence type="ECO:0000256" key="2">
    <source>
        <dbReference type="ARBA" id="ARBA00004752"/>
    </source>
</evidence>
<dbReference type="SUPFAM" id="SSF55205">
    <property type="entry name" value="EPT/RTPC-like"/>
    <property type="match status" value="1"/>
</dbReference>
<keyword evidence="12" id="KW-0670">Pyruvate</keyword>
<dbReference type="NCBIfam" id="TIGR01072">
    <property type="entry name" value="murA"/>
    <property type="match status" value="1"/>
</dbReference>
<proteinExistence type="inferred from homology"/>
<dbReference type="PANTHER" id="PTHR43783:SF1">
    <property type="entry name" value="UDP-N-ACETYLGLUCOSAMINE 1-CARBOXYVINYLTRANSFERASE"/>
    <property type="match status" value="1"/>
</dbReference>